<dbReference type="Pfam" id="PF22936">
    <property type="entry name" value="Pol_BBD"/>
    <property type="match status" value="1"/>
</dbReference>
<dbReference type="Gramene" id="C.cajan_01539.t">
    <property type="protein sequence ID" value="C.cajan_01539.t.cds1"/>
    <property type="gene ID" value="C.cajan_01539"/>
</dbReference>
<keyword evidence="4" id="KW-1185">Reference proteome</keyword>
<reference evidence="3 4" key="1">
    <citation type="journal article" date="2012" name="Nat. Biotechnol.">
        <title>Draft genome sequence of pigeonpea (Cajanus cajan), an orphan legume crop of resource-poor farmers.</title>
        <authorList>
            <person name="Varshney R.K."/>
            <person name="Chen W."/>
            <person name="Li Y."/>
            <person name="Bharti A.K."/>
            <person name="Saxena R.K."/>
            <person name="Schlueter J.A."/>
            <person name="Donoghue M.T."/>
            <person name="Azam S."/>
            <person name="Fan G."/>
            <person name="Whaley A.M."/>
            <person name="Farmer A.D."/>
            <person name="Sheridan J."/>
            <person name="Iwata A."/>
            <person name="Tuteja R."/>
            <person name="Penmetsa R.V."/>
            <person name="Wu W."/>
            <person name="Upadhyaya H.D."/>
            <person name="Yang S.P."/>
            <person name="Shah T."/>
            <person name="Saxena K.B."/>
            <person name="Michael T."/>
            <person name="McCombie W.R."/>
            <person name="Yang B."/>
            <person name="Zhang G."/>
            <person name="Yang H."/>
            <person name="Wang J."/>
            <person name="Spillane C."/>
            <person name="Cook D.R."/>
            <person name="May G.D."/>
            <person name="Xu X."/>
            <person name="Jackson S.A."/>
        </authorList>
    </citation>
    <scope>NUCLEOTIDE SEQUENCE [LARGE SCALE GENOMIC DNA]</scope>
    <source>
        <strain evidence="4">cv. Asha</strain>
    </source>
</reference>
<dbReference type="Pfam" id="PF14244">
    <property type="entry name" value="Retrotran_gag_3"/>
    <property type="match status" value="1"/>
</dbReference>
<dbReference type="PANTHER" id="PTHR34222:SF40">
    <property type="match status" value="1"/>
</dbReference>
<protein>
    <submittedName>
        <fullName evidence="3">Uncharacterized protein</fullName>
    </submittedName>
</protein>
<sequence length="419" mass="47417">MASSFQPIDLNPSIQITQHKLNGLNFREWYQSVLLVIKGKGKMGYLTGTSATPPMTDPSYSNWDAENSIVMAWLINSMELKIGRTYLFCKTAHEIWTTVQEMYSDLQNSAQCFEIRSALRNTQQGNKSVTEYFNMLVELWQEMDLFYTVSWKCSEDKLLYDQMLEKERVFDFLQGLTKELDEVRGRILGLKPLPTLKEAFAMVRREESRRKVMLQNNPTIEDPHLNSALVSRKNDLKTIRPKEAKTWCDHCQKPYHTKETCWLIHGKPADWKPRSQRKAAASVNVAESSADLKKQCSAIFSDEQMDMLKNLLSQLKPEASAPANSTANIAHKGNGQFSFLSRQENTGEWILDSGATDHMTGSLADFTSYKKADKGVTITVAEGNSSMVVGTGDLNLSGLKLKSVIYVPELKYSLNLPVN</sequence>
<dbReference type="InterPro" id="IPR054722">
    <property type="entry name" value="PolX-like_BBD"/>
</dbReference>
<evidence type="ECO:0000313" key="4">
    <source>
        <dbReference type="Proteomes" id="UP000075243"/>
    </source>
</evidence>
<dbReference type="InterPro" id="IPR029472">
    <property type="entry name" value="Copia-like_N"/>
</dbReference>
<dbReference type="EMBL" id="CM003613">
    <property type="protein sequence ID" value="KYP55365.1"/>
    <property type="molecule type" value="Genomic_DNA"/>
</dbReference>
<evidence type="ECO:0000259" key="2">
    <source>
        <dbReference type="Pfam" id="PF22936"/>
    </source>
</evidence>
<organism evidence="3 4">
    <name type="scientific">Cajanus cajan</name>
    <name type="common">Pigeon pea</name>
    <name type="synonym">Cajanus indicus</name>
    <dbReference type="NCBI Taxonomy" id="3821"/>
    <lineage>
        <taxon>Eukaryota</taxon>
        <taxon>Viridiplantae</taxon>
        <taxon>Streptophyta</taxon>
        <taxon>Embryophyta</taxon>
        <taxon>Tracheophyta</taxon>
        <taxon>Spermatophyta</taxon>
        <taxon>Magnoliopsida</taxon>
        <taxon>eudicotyledons</taxon>
        <taxon>Gunneridae</taxon>
        <taxon>Pentapetalae</taxon>
        <taxon>rosids</taxon>
        <taxon>fabids</taxon>
        <taxon>Fabales</taxon>
        <taxon>Fabaceae</taxon>
        <taxon>Papilionoideae</taxon>
        <taxon>50 kb inversion clade</taxon>
        <taxon>NPAAA clade</taxon>
        <taxon>indigoferoid/millettioid clade</taxon>
        <taxon>Phaseoleae</taxon>
        <taxon>Cajanus</taxon>
    </lineage>
</organism>
<accession>A0A151SKS5</accession>
<evidence type="ECO:0000313" key="3">
    <source>
        <dbReference type="EMBL" id="KYP55365.1"/>
    </source>
</evidence>
<evidence type="ECO:0000259" key="1">
    <source>
        <dbReference type="Pfam" id="PF14244"/>
    </source>
</evidence>
<name>A0A151SKS5_CAJCA</name>
<dbReference type="OMA" id="AYITEEP"/>
<feature type="domain" description="Retrovirus-related Pol polyprotein from transposon TNT 1-94-like beta-barrel" evidence="2">
    <location>
        <begin position="349"/>
        <end position="414"/>
    </location>
</feature>
<dbReference type="Proteomes" id="UP000075243">
    <property type="component" value="Chromosome 11"/>
</dbReference>
<gene>
    <name evidence="3" type="ORF">KK1_001576</name>
</gene>
<dbReference type="PANTHER" id="PTHR34222">
    <property type="entry name" value="GAG_PRE-INTEGRS DOMAIN-CONTAINING PROTEIN"/>
    <property type="match status" value="1"/>
</dbReference>
<proteinExistence type="predicted"/>
<feature type="domain" description="Retrotransposon Copia-like N-terminal" evidence="1">
    <location>
        <begin position="11"/>
        <end position="54"/>
    </location>
</feature>
<dbReference type="AlphaFoldDB" id="A0A151SKS5"/>